<evidence type="ECO:0000313" key="1">
    <source>
        <dbReference type="EMBL" id="MET3575191.1"/>
    </source>
</evidence>
<organism evidence="1 2">
    <name type="scientific">Bhargavaea ullalensis</name>
    <dbReference type="NCBI Taxonomy" id="1265685"/>
    <lineage>
        <taxon>Bacteria</taxon>
        <taxon>Bacillati</taxon>
        <taxon>Bacillota</taxon>
        <taxon>Bacilli</taxon>
        <taxon>Bacillales</taxon>
        <taxon>Caryophanaceae</taxon>
        <taxon>Bhargavaea</taxon>
    </lineage>
</organism>
<dbReference type="EMBL" id="JBEPLW010000004">
    <property type="protein sequence ID" value="MET3575191.1"/>
    <property type="molecule type" value="Genomic_DNA"/>
</dbReference>
<dbReference type="Gene3D" id="3.40.50.880">
    <property type="match status" value="1"/>
</dbReference>
<comment type="caution">
    <text evidence="1">The sequence shown here is derived from an EMBL/GenBank/DDBJ whole genome shotgun (WGS) entry which is preliminary data.</text>
</comment>
<dbReference type="PANTHER" id="PTHR43235:SF1">
    <property type="entry name" value="GLUTAMINE AMIDOTRANSFERASE PB2B2.05-RELATED"/>
    <property type="match status" value="1"/>
</dbReference>
<sequence>MKPIIGVTAQTQDNLYDYKLQPVYISAILQEGGIPVVLPIVPPEEVGEVLDLVDGIVMTGGWDIDPDYYGEEPHPGTGRLNFEMDEFDSTVVKQVIARDMPFFGTCRGMQMLNVVTGGTLYQSVLDQLDNPVKHKQEHGRKFPVHHVEITGGKLLKPLFENGRTRVNSSHNQGAKTVGEGVTIAAKAPDGLIEAIELEDKRFILGTQWHPENFAVNGHGPSREIFSSFIHAALDYREEHR</sequence>
<dbReference type="RefSeq" id="WP_354196108.1">
    <property type="nucleotide sequence ID" value="NZ_JBEPLW010000004.1"/>
</dbReference>
<dbReference type="SUPFAM" id="SSF52317">
    <property type="entry name" value="Class I glutamine amidotransferase-like"/>
    <property type="match status" value="1"/>
</dbReference>
<accession>A0ABV2GA87</accession>
<dbReference type="InterPro" id="IPR029062">
    <property type="entry name" value="Class_I_gatase-like"/>
</dbReference>
<evidence type="ECO:0000313" key="2">
    <source>
        <dbReference type="Proteomes" id="UP001549099"/>
    </source>
</evidence>
<dbReference type="CDD" id="cd01745">
    <property type="entry name" value="GATase1_2"/>
    <property type="match status" value="1"/>
</dbReference>
<proteinExistence type="predicted"/>
<reference evidence="1 2" key="1">
    <citation type="submission" date="2024-06" db="EMBL/GenBank/DDBJ databases">
        <title>Genomic Encyclopedia of Type Strains, Phase IV (KMG-IV): sequencing the most valuable type-strain genomes for metagenomic binning, comparative biology and taxonomic classification.</title>
        <authorList>
            <person name="Goeker M."/>
        </authorList>
    </citation>
    <scope>NUCLEOTIDE SEQUENCE [LARGE SCALE GENOMIC DNA]</scope>
    <source>
        <strain evidence="1 2">DSM 26128</strain>
    </source>
</reference>
<dbReference type="InterPro" id="IPR011697">
    <property type="entry name" value="Peptidase_C26"/>
</dbReference>
<dbReference type="Pfam" id="PF07722">
    <property type="entry name" value="Peptidase_C26"/>
    <property type="match status" value="1"/>
</dbReference>
<gene>
    <name evidence="1" type="ORF">ABID49_001075</name>
</gene>
<name>A0ABV2GA87_9BACL</name>
<dbReference type="InterPro" id="IPR044668">
    <property type="entry name" value="PuuD-like"/>
</dbReference>
<dbReference type="PROSITE" id="PS51273">
    <property type="entry name" value="GATASE_TYPE_1"/>
    <property type="match status" value="1"/>
</dbReference>
<dbReference type="Proteomes" id="UP001549099">
    <property type="component" value="Unassembled WGS sequence"/>
</dbReference>
<keyword evidence="1" id="KW-0315">Glutamine amidotransferase</keyword>
<dbReference type="PANTHER" id="PTHR43235">
    <property type="entry name" value="GLUTAMINE AMIDOTRANSFERASE PB2B2.05-RELATED"/>
    <property type="match status" value="1"/>
</dbReference>
<keyword evidence="2" id="KW-1185">Reference proteome</keyword>
<protein>
    <submittedName>
        <fullName evidence="1">Glutamine amidotransferase</fullName>
    </submittedName>
</protein>